<name>A0A1G2K3A6_9BACT</name>
<dbReference type="Proteomes" id="UP000177152">
    <property type="component" value="Unassembled WGS sequence"/>
</dbReference>
<reference evidence="1 2" key="1">
    <citation type="journal article" date="2016" name="Nat. Commun.">
        <title>Thousands of microbial genomes shed light on interconnected biogeochemical processes in an aquifer system.</title>
        <authorList>
            <person name="Anantharaman K."/>
            <person name="Brown C.T."/>
            <person name="Hug L.A."/>
            <person name="Sharon I."/>
            <person name="Castelle C.J."/>
            <person name="Probst A.J."/>
            <person name="Thomas B.C."/>
            <person name="Singh A."/>
            <person name="Wilkins M.J."/>
            <person name="Karaoz U."/>
            <person name="Brodie E.L."/>
            <person name="Williams K.H."/>
            <person name="Hubbard S.S."/>
            <person name="Banfield J.F."/>
        </authorList>
    </citation>
    <scope>NUCLEOTIDE SEQUENCE [LARGE SCALE GENOMIC DNA]</scope>
</reference>
<gene>
    <name evidence="1" type="ORF">A2633_05275</name>
</gene>
<evidence type="ECO:0000313" key="2">
    <source>
        <dbReference type="Proteomes" id="UP000177152"/>
    </source>
</evidence>
<comment type="caution">
    <text evidence="1">The sequence shown here is derived from an EMBL/GenBank/DDBJ whole genome shotgun (WGS) entry which is preliminary data.</text>
</comment>
<accession>A0A1G2K3A6</accession>
<dbReference type="AlphaFoldDB" id="A0A1G2K3A6"/>
<proteinExistence type="predicted"/>
<organism evidence="1 2">
    <name type="scientific">Candidatus Sungbacteria bacterium RIFCSPHIGHO2_01_FULL_47_32</name>
    <dbReference type="NCBI Taxonomy" id="1802264"/>
    <lineage>
        <taxon>Bacteria</taxon>
        <taxon>Candidatus Sungiibacteriota</taxon>
    </lineage>
</organism>
<sequence length="184" mass="20151">MRQVANPTEHDVLLSVLNLSPCTVTESARFIGKSDVAAITSILDDWAKEGILEKVKDIYTLPIGNSLALRNELLRYRATLPPQGFSLDDIAPEAADAYRNWLAMVENFRAGHIPEKDHKLYLDGIRVLAVGAINKFDQISQRLFATDVAISELITHIDETMSGLVSVQKKAAPDAAPPASGEKK</sequence>
<dbReference type="EMBL" id="MHQC01000047">
    <property type="protein sequence ID" value="OGZ93897.1"/>
    <property type="molecule type" value="Genomic_DNA"/>
</dbReference>
<protein>
    <submittedName>
        <fullName evidence="1">Uncharacterized protein</fullName>
    </submittedName>
</protein>
<evidence type="ECO:0000313" key="1">
    <source>
        <dbReference type="EMBL" id="OGZ93897.1"/>
    </source>
</evidence>